<dbReference type="HAMAP" id="MF_00185">
    <property type="entry name" value="IPP_trans"/>
    <property type="match status" value="1"/>
</dbReference>
<dbReference type="PANTHER" id="PTHR11088">
    <property type="entry name" value="TRNA DIMETHYLALLYLTRANSFERASE"/>
    <property type="match status" value="1"/>
</dbReference>
<dbReference type="InterPro" id="IPR018022">
    <property type="entry name" value="IPT"/>
</dbReference>
<dbReference type="EMBL" id="JACIBY010000001">
    <property type="protein sequence ID" value="MBB3836357.1"/>
    <property type="molecule type" value="Genomic_DNA"/>
</dbReference>
<dbReference type="SUPFAM" id="SSF52540">
    <property type="entry name" value="P-loop containing nucleoside triphosphate hydrolases"/>
    <property type="match status" value="2"/>
</dbReference>
<gene>
    <name evidence="10" type="primary">miaA</name>
    <name evidence="14" type="ORF">FHS57_000339</name>
</gene>
<keyword evidence="5 10" id="KW-0819">tRNA processing</keyword>
<evidence type="ECO:0000313" key="14">
    <source>
        <dbReference type="EMBL" id="MBB3836357.1"/>
    </source>
</evidence>
<dbReference type="Gene3D" id="3.40.50.300">
    <property type="entry name" value="P-loop containing nucleotide triphosphate hydrolases"/>
    <property type="match status" value="1"/>
</dbReference>
<comment type="similarity">
    <text evidence="3 10 13">Belongs to the IPP transferase family.</text>
</comment>
<sequence>MTNAPLIVILGPTACGKTRLATQLAAQIEGEIISADSRQVYRRMNIGTGKDLDEYVVDGKSIPYHLIDICDAGEAYHVHRFQVDFQAAFSDIQSRRHTPILCGGTGLYIESVLKQYQFTSIPVDETLRQQLETLSDEALLTRFNTTSSAYSSLADTSTRKRLVRAIEIATYLQTHSFETAPPTPLHYQIFGLDLPVEERRTRITRRLHQRLQNGMIDEVQALLHQGLTPEQLIYYGLEYKFMTEYLTGVLTYDTMVERLNVAIHQFAKRQMTFFRKMERNGLTIHWLDALAPIDQLVATIKTSLFPKLS</sequence>
<evidence type="ECO:0000256" key="3">
    <source>
        <dbReference type="ARBA" id="ARBA00005842"/>
    </source>
</evidence>
<dbReference type="GO" id="GO:0052381">
    <property type="term" value="F:tRNA dimethylallyltransferase activity"/>
    <property type="evidence" value="ECO:0007669"/>
    <property type="project" value="UniProtKB-UniRule"/>
</dbReference>
<reference evidence="14 15" key="1">
    <citation type="submission" date="2020-08" db="EMBL/GenBank/DDBJ databases">
        <title>Genomic Encyclopedia of Type Strains, Phase IV (KMG-IV): sequencing the most valuable type-strain genomes for metagenomic binning, comparative biology and taxonomic classification.</title>
        <authorList>
            <person name="Goeker M."/>
        </authorList>
    </citation>
    <scope>NUCLEOTIDE SEQUENCE [LARGE SCALE GENOMIC DNA]</scope>
    <source>
        <strain evidence="14 15">DSM 17976</strain>
    </source>
</reference>
<evidence type="ECO:0000256" key="13">
    <source>
        <dbReference type="RuleBase" id="RU003785"/>
    </source>
</evidence>
<dbReference type="NCBIfam" id="TIGR00174">
    <property type="entry name" value="miaA"/>
    <property type="match status" value="1"/>
</dbReference>
<dbReference type="RefSeq" id="WP_183971120.1">
    <property type="nucleotide sequence ID" value="NZ_JACIBY010000001.1"/>
</dbReference>
<evidence type="ECO:0000256" key="2">
    <source>
        <dbReference type="ARBA" id="ARBA00003213"/>
    </source>
</evidence>
<proteinExistence type="inferred from homology"/>
<dbReference type="GO" id="GO:0005524">
    <property type="term" value="F:ATP binding"/>
    <property type="evidence" value="ECO:0007669"/>
    <property type="project" value="UniProtKB-UniRule"/>
</dbReference>
<feature type="binding site" evidence="10">
    <location>
        <begin position="11"/>
        <end position="18"/>
    </location>
    <ligand>
        <name>ATP</name>
        <dbReference type="ChEBI" id="CHEBI:30616"/>
    </ligand>
</feature>
<name>A0A7W6ENK8_9BACT</name>
<comment type="catalytic activity">
    <reaction evidence="9 10 11">
        <text>adenosine(37) in tRNA + dimethylallyl diphosphate = N(6)-dimethylallyladenosine(37) in tRNA + diphosphate</text>
        <dbReference type="Rhea" id="RHEA:26482"/>
        <dbReference type="Rhea" id="RHEA-COMP:10162"/>
        <dbReference type="Rhea" id="RHEA-COMP:10375"/>
        <dbReference type="ChEBI" id="CHEBI:33019"/>
        <dbReference type="ChEBI" id="CHEBI:57623"/>
        <dbReference type="ChEBI" id="CHEBI:74411"/>
        <dbReference type="ChEBI" id="CHEBI:74415"/>
        <dbReference type="EC" id="2.5.1.75"/>
    </reaction>
</comment>
<feature type="region of interest" description="Interaction with substrate tRNA" evidence="10">
    <location>
        <begin position="36"/>
        <end position="39"/>
    </location>
</feature>
<evidence type="ECO:0000313" key="15">
    <source>
        <dbReference type="Proteomes" id="UP000541352"/>
    </source>
</evidence>
<accession>A0A7W6ENK8</accession>
<comment type="subunit">
    <text evidence="10">Monomer.</text>
</comment>
<comment type="cofactor">
    <cofactor evidence="1 10">
        <name>Mg(2+)</name>
        <dbReference type="ChEBI" id="CHEBI:18420"/>
    </cofactor>
</comment>
<dbReference type="PANTHER" id="PTHR11088:SF60">
    <property type="entry name" value="TRNA DIMETHYLALLYLTRANSFERASE"/>
    <property type="match status" value="1"/>
</dbReference>
<dbReference type="EC" id="2.5.1.75" evidence="10"/>
<keyword evidence="7 10" id="KW-0067">ATP-binding</keyword>
<evidence type="ECO:0000256" key="7">
    <source>
        <dbReference type="ARBA" id="ARBA00022840"/>
    </source>
</evidence>
<dbReference type="Gene3D" id="1.10.287.890">
    <property type="entry name" value="Crystal structure of tRNA isopentenylpyrophosphate transferase (bh2366) domain"/>
    <property type="match status" value="1"/>
</dbReference>
<evidence type="ECO:0000256" key="9">
    <source>
        <dbReference type="ARBA" id="ARBA00049563"/>
    </source>
</evidence>
<organism evidence="14 15">
    <name type="scientific">Runella defluvii</name>
    <dbReference type="NCBI Taxonomy" id="370973"/>
    <lineage>
        <taxon>Bacteria</taxon>
        <taxon>Pseudomonadati</taxon>
        <taxon>Bacteroidota</taxon>
        <taxon>Cytophagia</taxon>
        <taxon>Cytophagales</taxon>
        <taxon>Spirosomataceae</taxon>
        <taxon>Runella</taxon>
    </lineage>
</organism>
<feature type="site" description="Interaction with substrate tRNA" evidence="10">
    <location>
        <position position="128"/>
    </location>
</feature>
<dbReference type="Pfam" id="PF01715">
    <property type="entry name" value="IPPT"/>
    <property type="match status" value="1"/>
</dbReference>
<keyword evidence="4 10" id="KW-0808">Transferase</keyword>
<keyword evidence="6 10" id="KW-0547">Nucleotide-binding</keyword>
<evidence type="ECO:0000256" key="8">
    <source>
        <dbReference type="ARBA" id="ARBA00022842"/>
    </source>
</evidence>
<feature type="site" description="Interaction with substrate tRNA" evidence="10">
    <location>
        <position position="105"/>
    </location>
</feature>
<comment type="function">
    <text evidence="2 10 12">Catalyzes the transfer of a dimethylallyl group onto the adenine at position 37 in tRNAs that read codons beginning with uridine, leading to the formation of N6-(dimethylallyl)adenosine (i(6)A).</text>
</comment>
<dbReference type="InterPro" id="IPR039657">
    <property type="entry name" value="Dimethylallyltransferase"/>
</dbReference>
<comment type="caution">
    <text evidence="10">Lacks conserved residue(s) required for the propagation of feature annotation.</text>
</comment>
<evidence type="ECO:0000256" key="6">
    <source>
        <dbReference type="ARBA" id="ARBA00022741"/>
    </source>
</evidence>
<dbReference type="Proteomes" id="UP000541352">
    <property type="component" value="Unassembled WGS sequence"/>
</dbReference>
<dbReference type="InterPro" id="IPR027417">
    <property type="entry name" value="P-loop_NTPase"/>
</dbReference>
<keyword evidence="15" id="KW-1185">Reference proteome</keyword>
<evidence type="ECO:0000256" key="11">
    <source>
        <dbReference type="RuleBase" id="RU003783"/>
    </source>
</evidence>
<evidence type="ECO:0000256" key="5">
    <source>
        <dbReference type="ARBA" id="ARBA00022694"/>
    </source>
</evidence>
<dbReference type="AlphaFoldDB" id="A0A7W6ENK8"/>
<comment type="caution">
    <text evidence="14">The sequence shown here is derived from an EMBL/GenBank/DDBJ whole genome shotgun (WGS) entry which is preliminary data.</text>
</comment>
<dbReference type="GO" id="GO:0006400">
    <property type="term" value="P:tRNA modification"/>
    <property type="evidence" value="ECO:0007669"/>
    <property type="project" value="TreeGrafter"/>
</dbReference>
<evidence type="ECO:0000256" key="12">
    <source>
        <dbReference type="RuleBase" id="RU003784"/>
    </source>
</evidence>
<evidence type="ECO:0000256" key="1">
    <source>
        <dbReference type="ARBA" id="ARBA00001946"/>
    </source>
</evidence>
<feature type="binding site" evidence="10">
    <location>
        <begin position="13"/>
        <end position="18"/>
    </location>
    <ligand>
        <name>substrate</name>
    </ligand>
</feature>
<protein>
    <recommendedName>
        <fullName evidence="10">tRNA dimethylallyltransferase</fullName>
        <ecNumber evidence="10">2.5.1.75</ecNumber>
    </recommendedName>
    <alternativeName>
        <fullName evidence="10">Dimethylallyl diphosphate:tRNA dimethylallyltransferase</fullName>
        <shortName evidence="10">DMAPP:tRNA dimethylallyltransferase</shortName>
        <shortName evidence="10">DMATase</shortName>
    </alternativeName>
    <alternativeName>
        <fullName evidence="10">Isopentenyl-diphosphate:tRNA isopentenyltransferase</fullName>
        <shortName evidence="10">IPP transferase</shortName>
        <shortName evidence="10">IPPT</shortName>
        <shortName evidence="10">IPTase</shortName>
    </alternativeName>
</protein>
<keyword evidence="8 10" id="KW-0460">Magnesium</keyword>
<evidence type="ECO:0000256" key="10">
    <source>
        <dbReference type="HAMAP-Rule" id="MF_00185"/>
    </source>
</evidence>
<evidence type="ECO:0000256" key="4">
    <source>
        <dbReference type="ARBA" id="ARBA00022679"/>
    </source>
</evidence>